<dbReference type="EMBL" id="JAIZAY010000016">
    <property type="protein sequence ID" value="KAJ8026442.1"/>
    <property type="molecule type" value="Genomic_DNA"/>
</dbReference>
<sequence length="175" mass="20435">MDHYVKRILTERGLEVLHEVFEENEIDKEALYGEEDVKAWIPKTGPCLKFLKHSNKPQGLQELNDDEVGERKAWLRHNLAPPDTVQQYMRDTQTARLSWIHGDEQPSLNKILEEYPRFKDPNGHYWIEDVGTFFETSSRLCCSRREGSCHKMDFITNGKGTRITVLQGWSQLGEM</sequence>
<comment type="caution">
    <text evidence="1">The sequence shown here is derived from an EMBL/GenBank/DDBJ whole genome shotgun (WGS) entry which is preliminary data.</text>
</comment>
<keyword evidence="2" id="KW-1185">Reference proteome</keyword>
<gene>
    <name evidence="1" type="ORF">HOLleu_31259</name>
</gene>
<dbReference type="Proteomes" id="UP001152320">
    <property type="component" value="Chromosome 16"/>
</dbReference>
<dbReference type="OrthoDB" id="7755164at2759"/>
<proteinExistence type="predicted"/>
<dbReference type="AlphaFoldDB" id="A0A9Q0YTB5"/>
<name>A0A9Q0YTB5_HOLLE</name>
<protein>
    <submittedName>
        <fullName evidence="1">Uncharacterized protein</fullName>
    </submittedName>
</protein>
<reference evidence="1" key="1">
    <citation type="submission" date="2021-10" db="EMBL/GenBank/DDBJ databases">
        <title>Tropical sea cucumber genome reveals ecological adaptation and Cuvierian tubules defense mechanism.</title>
        <authorList>
            <person name="Chen T."/>
        </authorList>
    </citation>
    <scope>NUCLEOTIDE SEQUENCE</scope>
    <source>
        <strain evidence="1">Nanhai2018</strain>
        <tissue evidence="1">Muscle</tissue>
    </source>
</reference>
<evidence type="ECO:0000313" key="1">
    <source>
        <dbReference type="EMBL" id="KAJ8026442.1"/>
    </source>
</evidence>
<organism evidence="1 2">
    <name type="scientific">Holothuria leucospilota</name>
    <name type="common">Black long sea cucumber</name>
    <name type="synonym">Mertensiothuria leucospilota</name>
    <dbReference type="NCBI Taxonomy" id="206669"/>
    <lineage>
        <taxon>Eukaryota</taxon>
        <taxon>Metazoa</taxon>
        <taxon>Echinodermata</taxon>
        <taxon>Eleutherozoa</taxon>
        <taxon>Echinozoa</taxon>
        <taxon>Holothuroidea</taxon>
        <taxon>Aspidochirotacea</taxon>
        <taxon>Aspidochirotida</taxon>
        <taxon>Holothuriidae</taxon>
        <taxon>Holothuria</taxon>
    </lineage>
</organism>
<accession>A0A9Q0YTB5</accession>
<evidence type="ECO:0000313" key="2">
    <source>
        <dbReference type="Proteomes" id="UP001152320"/>
    </source>
</evidence>